<gene>
    <name evidence="1" type="ORF">M0R45_034373</name>
</gene>
<reference evidence="1 2" key="1">
    <citation type="journal article" date="2023" name="G3 (Bethesda)">
        <title>A chromosome-length genome assembly and annotation of blackberry (Rubus argutus, cv. 'Hillquist').</title>
        <authorList>
            <person name="Bruna T."/>
            <person name="Aryal R."/>
            <person name="Dudchenko O."/>
            <person name="Sargent D.J."/>
            <person name="Mead D."/>
            <person name="Buti M."/>
            <person name="Cavallini A."/>
            <person name="Hytonen T."/>
            <person name="Andres J."/>
            <person name="Pham M."/>
            <person name="Weisz D."/>
            <person name="Mascagni F."/>
            <person name="Usai G."/>
            <person name="Natali L."/>
            <person name="Bassil N."/>
            <person name="Fernandez G.E."/>
            <person name="Lomsadze A."/>
            <person name="Armour M."/>
            <person name="Olukolu B."/>
            <person name="Poorten T."/>
            <person name="Britton C."/>
            <person name="Davik J."/>
            <person name="Ashrafi H."/>
            <person name="Aiden E.L."/>
            <person name="Borodovsky M."/>
            <person name="Worthington M."/>
        </authorList>
    </citation>
    <scope>NUCLEOTIDE SEQUENCE [LARGE SCALE GENOMIC DNA]</scope>
    <source>
        <strain evidence="1">PI 553951</strain>
    </source>
</reference>
<accession>A0AAW1VQ49</accession>
<dbReference type="Gene3D" id="1.10.510.10">
    <property type="entry name" value="Transferase(Phosphotransferase) domain 1"/>
    <property type="match status" value="1"/>
</dbReference>
<evidence type="ECO:0000313" key="1">
    <source>
        <dbReference type="EMBL" id="KAK9910408.1"/>
    </source>
</evidence>
<protein>
    <submittedName>
        <fullName evidence="1">Uncharacterized protein</fullName>
    </submittedName>
</protein>
<dbReference type="PANTHER" id="PTHR48055:SF55">
    <property type="entry name" value="PROTEIN KINASE DOMAIN-CONTAINING PROTEIN"/>
    <property type="match status" value="1"/>
</dbReference>
<keyword evidence="2" id="KW-1185">Reference proteome</keyword>
<dbReference type="PANTHER" id="PTHR48055">
    <property type="entry name" value="LEUCINE-RICH REPEAT RECEPTOR PROTEIN KINASE EMS1"/>
    <property type="match status" value="1"/>
</dbReference>
<dbReference type="InterPro" id="IPR051564">
    <property type="entry name" value="LRR_receptor-like_kinase"/>
</dbReference>
<proteinExistence type="predicted"/>
<dbReference type="AlphaFoldDB" id="A0AAW1VQ49"/>
<sequence length="100" mass="10871">MFTGKRPTDHIFGDNLNLHKFVKTALPEHVAEIADSLLEGGITNVEEAPDQSSLRAHKIEECLTLVFGIGIACSVENPTNRKDISDVASELNSIKDNLLG</sequence>
<comment type="caution">
    <text evidence="1">The sequence shown here is derived from an EMBL/GenBank/DDBJ whole genome shotgun (WGS) entry which is preliminary data.</text>
</comment>
<name>A0AAW1VQ49_RUBAR</name>
<dbReference type="GO" id="GO:0016020">
    <property type="term" value="C:membrane"/>
    <property type="evidence" value="ECO:0007669"/>
    <property type="project" value="TreeGrafter"/>
</dbReference>
<dbReference type="Proteomes" id="UP001457282">
    <property type="component" value="Unassembled WGS sequence"/>
</dbReference>
<dbReference type="EMBL" id="JBEDUW010000007">
    <property type="protein sequence ID" value="KAK9910408.1"/>
    <property type="molecule type" value="Genomic_DNA"/>
</dbReference>
<organism evidence="1 2">
    <name type="scientific">Rubus argutus</name>
    <name type="common">Southern blackberry</name>
    <dbReference type="NCBI Taxonomy" id="59490"/>
    <lineage>
        <taxon>Eukaryota</taxon>
        <taxon>Viridiplantae</taxon>
        <taxon>Streptophyta</taxon>
        <taxon>Embryophyta</taxon>
        <taxon>Tracheophyta</taxon>
        <taxon>Spermatophyta</taxon>
        <taxon>Magnoliopsida</taxon>
        <taxon>eudicotyledons</taxon>
        <taxon>Gunneridae</taxon>
        <taxon>Pentapetalae</taxon>
        <taxon>rosids</taxon>
        <taxon>fabids</taxon>
        <taxon>Rosales</taxon>
        <taxon>Rosaceae</taxon>
        <taxon>Rosoideae</taxon>
        <taxon>Rosoideae incertae sedis</taxon>
        <taxon>Rubus</taxon>
    </lineage>
</organism>
<evidence type="ECO:0000313" key="2">
    <source>
        <dbReference type="Proteomes" id="UP001457282"/>
    </source>
</evidence>